<dbReference type="SMART" id="SM00304">
    <property type="entry name" value="HAMP"/>
    <property type="match status" value="1"/>
</dbReference>
<gene>
    <name evidence="4" type="ORF">F5147DRAFT_583332</name>
</gene>
<feature type="domain" description="HAMP" evidence="3">
    <location>
        <begin position="66"/>
        <end position="118"/>
    </location>
</feature>
<keyword evidence="1" id="KW-0597">Phosphoprotein</keyword>
<evidence type="ECO:0000313" key="4">
    <source>
        <dbReference type="EMBL" id="KAG2097944.1"/>
    </source>
</evidence>
<dbReference type="PANTHER" id="PTHR45339">
    <property type="entry name" value="HYBRID SIGNAL TRANSDUCTION HISTIDINE KINASE J"/>
    <property type="match status" value="1"/>
</dbReference>
<comment type="caution">
    <text evidence="4">The sequence shown here is derived from an EMBL/GenBank/DDBJ whole genome shotgun (WGS) entry which is preliminary data.</text>
</comment>
<dbReference type="PROSITE" id="PS50885">
    <property type="entry name" value="HAMP"/>
    <property type="match status" value="1"/>
</dbReference>
<dbReference type="RefSeq" id="XP_041288702.1">
    <property type="nucleotide sequence ID" value="XM_041431715.1"/>
</dbReference>
<accession>A0A9P7JQ64</accession>
<dbReference type="GO" id="GO:0004673">
    <property type="term" value="F:protein histidine kinase activity"/>
    <property type="evidence" value="ECO:0007669"/>
    <property type="project" value="TreeGrafter"/>
</dbReference>
<dbReference type="InterPro" id="IPR003660">
    <property type="entry name" value="HAMP_dom"/>
</dbReference>
<dbReference type="AlphaFoldDB" id="A0A9P7JQ64"/>
<reference evidence="4" key="1">
    <citation type="journal article" date="2020" name="New Phytol.">
        <title>Comparative genomics reveals dynamic genome evolution in host specialist ectomycorrhizal fungi.</title>
        <authorList>
            <person name="Lofgren L.A."/>
            <person name="Nguyen N.H."/>
            <person name="Vilgalys R."/>
            <person name="Ruytinx J."/>
            <person name="Liao H.L."/>
            <person name="Branco S."/>
            <person name="Kuo A."/>
            <person name="LaButti K."/>
            <person name="Lipzen A."/>
            <person name="Andreopoulos W."/>
            <person name="Pangilinan J."/>
            <person name="Riley R."/>
            <person name="Hundley H."/>
            <person name="Na H."/>
            <person name="Barry K."/>
            <person name="Grigoriev I.V."/>
            <person name="Stajich J.E."/>
            <person name="Kennedy P.G."/>
        </authorList>
    </citation>
    <scope>NUCLEOTIDE SEQUENCE</scope>
    <source>
        <strain evidence="4">FC423</strain>
    </source>
</reference>
<dbReference type="SUPFAM" id="SSF58104">
    <property type="entry name" value="Methyl-accepting chemotaxis protein (MCP) signaling domain"/>
    <property type="match status" value="1"/>
</dbReference>
<evidence type="ECO:0000259" key="3">
    <source>
        <dbReference type="PROSITE" id="PS50885"/>
    </source>
</evidence>
<dbReference type="GO" id="GO:0071474">
    <property type="term" value="P:cellular hyperosmotic response"/>
    <property type="evidence" value="ECO:0007669"/>
    <property type="project" value="TreeGrafter"/>
</dbReference>
<dbReference type="GeneID" id="64693974"/>
<dbReference type="EMBL" id="JABBWM010000063">
    <property type="protein sequence ID" value="KAG2097944.1"/>
    <property type="molecule type" value="Genomic_DNA"/>
</dbReference>
<dbReference type="GO" id="GO:0016020">
    <property type="term" value="C:membrane"/>
    <property type="evidence" value="ECO:0007669"/>
    <property type="project" value="InterPro"/>
</dbReference>
<dbReference type="OrthoDB" id="10266508at2759"/>
<dbReference type="Pfam" id="PF00672">
    <property type="entry name" value="HAMP"/>
    <property type="match status" value="1"/>
</dbReference>
<sequence>IQVEGEMSTLKGTVNSMVDQLSAFASKVTRVALEVGTQGILCSQARVEGVQGTWADLTLNVNKMASNLTDQVRSISEVTKAVALGDLGKVVNVDVQGEMLDLKMTVNSMVAQLSTLANEVTRVSLEVGIEGILCGQAYVPDVLTDNVNLMAMNWTSQAGGDLTKKIEVDLRGQIKELKETVDGMTESLSLFADEVTRVATEVGTEGRLGGQALRLL</sequence>
<feature type="non-terminal residue" evidence="4">
    <location>
        <position position="216"/>
    </location>
</feature>
<name>A0A9P7JQ64_9AGAM</name>
<dbReference type="CDD" id="cd06225">
    <property type="entry name" value="HAMP"/>
    <property type="match status" value="1"/>
</dbReference>
<dbReference type="Gene3D" id="1.20.120.1530">
    <property type="match status" value="2"/>
</dbReference>
<evidence type="ECO:0000256" key="2">
    <source>
        <dbReference type="ARBA" id="ARBA00023012"/>
    </source>
</evidence>
<keyword evidence="5" id="KW-1185">Reference proteome</keyword>
<dbReference type="PANTHER" id="PTHR45339:SF1">
    <property type="entry name" value="HYBRID SIGNAL TRANSDUCTION HISTIDINE KINASE J"/>
    <property type="match status" value="1"/>
</dbReference>
<evidence type="ECO:0000313" key="5">
    <source>
        <dbReference type="Proteomes" id="UP000823399"/>
    </source>
</evidence>
<evidence type="ECO:0000256" key="1">
    <source>
        <dbReference type="ARBA" id="ARBA00022553"/>
    </source>
</evidence>
<protein>
    <recommendedName>
        <fullName evidence="3">HAMP domain-containing protein</fullName>
    </recommendedName>
</protein>
<organism evidence="4 5">
    <name type="scientific">Suillus discolor</name>
    <dbReference type="NCBI Taxonomy" id="1912936"/>
    <lineage>
        <taxon>Eukaryota</taxon>
        <taxon>Fungi</taxon>
        <taxon>Dikarya</taxon>
        <taxon>Basidiomycota</taxon>
        <taxon>Agaricomycotina</taxon>
        <taxon>Agaricomycetes</taxon>
        <taxon>Agaricomycetidae</taxon>
        <taxon>Boletales</taxon>
        <taxon>Suillineae</taxon>
        <taxon>Suillaceae</taxon>
        <taxon>Suillus</taxon>
    </lineage>
</organism>
<proteinExistence type="predicted"/>
<dbReference type="GO" id="GO:0000160">
    <property type="term" value="P:phosphorelay signal transduction system"/>
    <property type="evidence" value="ECO:0007669"/>
    <property type="project" value="UniProtKB-KW"/>
</dbReference>
<keyword evidence="2" id="KW-0902">Two-component regulatory system</keyword>
<dbReference type="Proteomes" id="UP000823399">
    <property type="component" value="Unassembled WGS sequence"/>
</dbReference>